<dbReference type="EMBL" id="WIXP02000006">
    <property type="protein sequence ID" value="KAF6209770.1"/>
    <property type="molecule type" value="Genomic_DNA"/>
</dbReference>
<reference evidence="2" key="1">
    <citation type="journal article" date="2021" name="Mol. Ecol. Resour.">
        <title>Apolygus lucorum genome provides insights into omnivorousness and mesophyll feeding.</title>
        <authorList>
            <person name="Liu Y."/>
            <person name="Liu H."/>
            <person name="Wang H."/>
            <person name="Huang T."/>
            <person name="Liu B."/>
            <person name="Yang B."/>
            <person name="Yin L."/>
            <person name="Li B."/>
            <person name="Zhang Y."/>
            <person name="Zhang S."/>
            <person name="Jiang F."/>
            <person name="Zhang X."/>
            <person name="Ren Y."/>
            <person name="Wang B."/>
            <person name="Wang S."/>
            <person name="Lu Y."/>
            <person name="Wu K."/>
            <person name="Fan W."/>
            <person name="Wang G."/>
        </authorList>
    </citation>
    <scope>NUCLEOTIDE SEQUENCE</scope>
    <source>
        <strain evidence="2">12Hb</strain>
    </source>
</reference>
<dbReference type="AlphaFoldDB" id="A0A8S9XL81"/>
<dbReference type="Gene3D" id="3.40.720.10">
    <property type="entry name" value="Alkaline Phosphatase, subunit A"/>
    <property type="match status" value="1"/>
</dbReference>
<evidence type="ECO:0000256" key="1">
    <source>
        <dbReference type="SAM" id="SignalP"/>
    </source>
</evidence>
<dbReference type="SUPFAM" id="SSF53649">
    <property type="entry name" value="Alkaline phosphatase-like"/>
    <property type="match status" value="1"/>
</dbReference>
<dbReference type="CDD" id="cd16021">
    <property type="entry name" value="ALP_like"/>
    <property type="match status" value="1"/>
</dbReference>
<keyword evidence="3" id="KW-1185">Reference proteome</keyword>
<proteinExistence type="predicted"/>
<dbReference type="InterPro" id="IPR017850">
    <property type="entry name" value="Alkaline_phosphatase_core_sf"/>
</dbReference>
<sequence>MSIVTATAFFLVIVTGNLDLTDGKRYAVYNPNCHMLDPDPFDLSILRFVKKANYTSCAQKPPLTSVSQVSRSHVLHLHRKNFHHYSPDGSPIRCMLEGVLPLYHDQTFIEDVEFVRVRCFLDRYDQKQIYTNLHAFIGFKEKVGRKISQNLENPSEFRKMGVMFVGFDSMSRSSIRRNMPKTVQLLERTGWYVLKGYNKIEDNTFPNLMAILSGNNVQQLKQTCWYDQYVHFDSCPFIWKEFSKKGYITAYAEDKSLMGTFNCVKAGFYDSPTDYYLRPFMKAAETFIDVDNGKCLGLAKPAHHIFNYSIDFAECFFNQPTFSLFWINSFSHNDANEPSTMDEDVVDYFKRLEKSGILKTTMVIFLSDHGLRVGPIRETYVGRIEDRLPFIYIWLPEWYKAANPEKAKNLANNSNKLTSPYDIHMTLVDILGDKTTAEGCPSCQSLFKPVPWNRSCSEAGITEHWCACNEYEELQVAYVSPWMSQLAQTVVDRINDIVHSHSGCSQLELSKILSVRHRTFGASTDKSYTVAILTSPGDGKFEATAIKTVDWTRGTKKWKILDTISRINIYGFKNFCTNDYLVREYCICTPELNKE</sequence>
<dbReference type="GO" id="GO:0005615">
    <property type="term" value="C:extracellular space"/>
    <property type="evidence" value="ECO:0007669"/>
    <property type="project" value="TreeGrafter"/>
</dbReference>
<dbReference type="PANTHER" id="PTHR10974:SF9">
    <property type="entry name" value="DUF229 DOMAIN CONTAINING PROTEIN-RELATED"/>
    <property type="match status" value="1"/>
</dbReference>
<dbReference type="FunFam" id="3.40.720.10:FF:000017">
    <property type="entry name" value="Predicted protein"/>
    <property type="match status" value="1"/>
</dbReference>
<dbReference type="PANTHER" id="PTHR10974">
    <property type="entry name" value="FI08016P-RELATED"/>
    <property type="match status" value="1"/>
</dbReference>
<protein>
    <recommendedName>
        <fullName evidence="4">DUF229 domain-containing protein</fullName>
    </recommendedName>
</protein>
<evidence type="ECO:0000313" key="2">
    <source>
        <dbReference type="EMBL" id="KAF6209770.1"/>
    </source>
</evidence>
<feature type="signal peptide" evidence="1">
    <location>
        <begin position="1"/>
        <end position="23"/>
    </location>
</feature>
<comment type="caution">
    <text evidence="2">The sequence shown here is derived from an EMBL/GenBank/DDBJ whole genome shotgun (WGS) entry which is preliminary data.</text>
</comment>
<organism evidence="2 3">
    <name type="scientific">Apolygus lucorum</name>
    <name type="common">Small green plant bug</name>
    <name type="synonym">Lygocoris lucorum</name>
    <dbReference type="NCBI Taxonomy" id="248454"/>
    <lineage>
        <taxon>Eukaryota</taxon>
        <taxon>Metazoa</taxon>
        <taxon>Ecdysozoa</taxon>
        <taxon>Arthropoda</taxon>
        <taxon>Hexapoda</taxon>
        <taxon>Insecta</taxon>
        <taxon>Pterygota</taxon>
        <taxon>Neoptera</taxon>
        <taxon>Paraneoptera</taxon>
        <taxon>Hemiptera</taxon>
        <taxon>Heteroptera</taxon>
        <taxon>Panheteroptera</taxon>
        <taxon>Cimicomorpha</taxon>
        <taxon>Miridae</taxon>
        <taxon>Mirini</taxon>
        <taxon>Apolygus</taxon>
    </lineage>
</organism>
<accession>A0A8S9XL81</accession>
<evidence type="ECO:0000313" key="3">
    <source>
        <dbReference type="Proteomes" id="UP000466442"/>
    </source>
</evidence>
<dbReference type="OrthoDB" id="413313at2759"/>
<dbReference type="InterPro" id="IPR004245">
    <property type="entry name" value="DUF229"/>
</dbReference>
<feature type="chain" id="PRO_5035853752" description="DUF229 domain-containing protein" evidence="1">
    <location>
        <begin position="24"/>
        <end position="595"/>
    </location>
</feature>
<gene>
    <name evidence="2" type="ORF">GE061_015520</name>
</gene>
<evidence type="ECO:0008006" key="4">
    <source>
        <dbReference type="Google" id="ProtNLM"/>
    </source>
</evidence>
<keyword evidence="1" id="KW-0732">Signal</keyword>
<dbReference type="Proteomes" id="UP000466442">
    <property type="component" value="Unassembled WGS sequence"/>
</dbReference>
<dbReference type="Pfam" id="PF02995">
    <property type="entry name" value="DUF229"/>
    <property type="match status" value="1"/>
</dbReference>
<name>A0A8S9XL81_APOLU</name>